<dbReference type="GO" id="GO:0032259">
    <property type="term" value="P:methylation"/>
    <property type="evidence" value="ECO:0007669"/>
    <property type="project" value="UniProtKB-KW"/>
</dbReference>
<dbReference type="GO" id="GO:0008757">
    <property type="term" value="F:S-adenosylmethionine-dependent methyltransferase activity"/>
    <property type="evidence" value="ECO:0007669"/>
    <property type="project" value="InterPro"/>
</dbReference>
<evidence type="ECO:0000313" key="2">
    <source>
        <dbReference type="EMBL" id="KOX92353.1"/>
    </source>
</evidence>
<dbReference type="STRING" id="1705562.AMS69_13335"/>
<keyword evidence="3" id="KW-1185">Reference proteome</keyword>
<dbReference type="InterPro" id="IPR029063">
    <property type="entry name" value="SAM-dependent_MTases_sf"/>
</dbReference>
<feature type="domain" description="Methyltransferase type 11" evidence="1">
    <location>
        <begin position="46"/>
        <end position="138"/>
    </location>
</feature>
<comment type="caution">
    <text evidence="2">The sequence shown here is derived from an EMBL/GenBank/DDBJ whole genome shotgun (WGS) entry which is preliminary data.</text>
</comment>
<dbReference type="PANTHER" id="PTHR42912:SF80">
    <property type="entry name" value="METHYLTRANSFERASE DOMAIN-CONTAINING PROTEIN"/>
    <property type="match status" value="1"/>
</dbReference>
<keyword evidence="2" id="KW-0808">Transferase</keyword>
<dbReference type="OrthoDB" id="8915at2157"/>
<dbReference type="SUPFAM" id="SSF53335">
    <property type="entry name" value="S-adenosyl-L-methionine-dependent methyltransferases"/>
    <property type="match status" value="1"/>
</dbReference>
<dbReference type="PATRIC" id="fig|1705562.3.peg.3256"/>
<evidence type="ECO:0000259" key="1">
    <source>
        <dbReference type="Pfam" id="PF08241"/>
    </source>
</evidence>
<accession>A0A0N1IUK4</accession>
<name>A0A0N1IUK4_9EURY</name>
<dbReference type="AlphaFoldDB" id="A0A0N1IUK4"/>
<dbReference type="EMBL" id="LIUF01000004">
    <property type="protein sequence ID" value="KOX92353.1"/>
    <property type="molecule type" value="Genomic_DNA"/>
</dbReference>
<proteinExistence type="predicted"/>
<protein>
    <submittedName>
        <fullName evidence="2">Methyltransferase type 11</fullName>
    </submittedName>
</protein>
<dbReference type="CDD" id="cd02440">
    <property type="entry name" value="AdoMet_MTases"/>
    <property type="match status" value="1"/>
</dbReference>
<evidence type="ECO:0000313" key="3">
    <source>
        <dbReference type="Proteomes" id="UP000037729"/>
    </source>
</evidence>
<dbReference type="Pfam" id="PF08241">
    <property type="entry name" value="Methyltransf_11"/>
    <property type="match status" value="1"/>
</dbReference>
<organism evidence="2 3">
    <name type="scientific">Haloarcula rubripromontorii</name>
    <dbReference type="NCBI Taxonomy" id="1705562"/>
    <lineage>
        <taxon>Archaea</taxon>
        <taxon>Methanobacteriati</taxon>
        <taxon>Methanobacteriota</taxon>
        <taxon>Stenosarchaea group</taxon>
        <taxon>Halobacteria</taxon>
        <taxon>Halobacteriales</taxon>
        <taxon>Haloarculaceae</taxon>
        <taxon>Haloarcula</taxon>
    </lineage>
</organism>
<dbReference type="InterPro" id="IPR013216">
    <property type="entry name" value="Methyltransf_11"/>
</dbReference>
<dbReference type="InterPro" id="IPR050508">
    <property type="entry name" value="Methyltransf_Superfamily"/>
</dbReference>
<sequence>MTRRDIVREGYDDIAATYAAERDGEGHERDLVARLADRLPAESRILDAGCGAGTPAMDVLATDHTVTGLDLSREQLRTARERVPGPRLCQGDLAALPFPEDTFDAVVSLHAVIHVPRAEHAAVFAEFERVLEPGGRLLAALGDDQWEGTNENWLGTDTEMAWSFHGRERNRELLTEAGFSITGVETVDDELGGVFAFFEARA</sequence>
<gene>
    <name evidence="2" type="ORF">AMS69_13335</name>
</gene>
<dbReference type="RefSeq" id="WP_053968558.1">
    <property type="nucleotide sequence ID" value="NZ_LIUF01000004.1"/>
</dbReference>
<dbReference type="PANTHER" id="PTHR42912">
    <property type="entry name" value="METHYLTRANSFERASE"/>
    <property type="match status" value="1"/>
</dbReference>
<reference evidence="2 3" key="1">
    <citation type="submission" date="2015-08" db="EMBL/GenBank/DDBJ databases">
        <title>Genomes of Isolates from Cabo Rojo, PR.</title>
        <authorList>
            <person name="Sanchez-Nieves R.L."/>
            <person name="Montalvo-Rodriguez R."/>
        </authorList>
    </citation>
    <scope>NUCLEOTIDE SEQUENCE [LARGE SCALE GENOMIC DNA]</scope>
    <source>
        <strain evidence="2 3">SL3</strain>
    </source>
</reference>
<dbReference type="Proteomes" id="UP000037729">
    <property type="component" value="Unassembled WGS sequence"/>
</dbReference>
<keyword evidence="2" id="KW-0489">Methyltransferase</keyword>
<dbReference type="Gene3D" id="3.40.50.150">
    <property type="entry name" value="Vaccinia Virus protein VP39"/>
    <property type="match status" value="1"/>
</dbReference>